<evidence type="ECO:0000256" key="1">
    <source>
        <dbReference type="ARBA" id="ARBA00022801"/>
    </source>
</evidence>
<reference evidence="4" key="1">
    <citation type="journal article" date="2021" name="PeerJ">
        <title>Extensive microbial diversity within the chicken gut microbiome revealed by metagenomics and culture.</title>
        <authorList>
            <person name="Gilroy R."/>
            <person name="Ravi A."/>
            <person name="Getino M."/>
            <person name="Pursley I."/>
            <person name="Horton D.L."/>
            <person name="Alikhan N.F."/>
            <person name="Baker D."/>
            <person name="Gharbi K."/>
            <person name="Hall N."/>
            <person name="Watson M."/>
            <person name="Adriaenssens E.M."/>
            <person name="Foster-Nyarko E."/>
            <person name="Jarju S."/>
            <person name="Secka A."/>
            <person name="Antonio M."/>
            <person name="Oren A."/>
            <person name="Chaudhuri R.R."/>
            <person name="La Ragione R."/>
            <person name="Hildebrand F."/>
            <person name="Pallen M.J."/>
        </authorList>
    </citation>
    <scope>NUCLEOTIDE SEQUENCE</scope>
    <source>
        <strain evidence="4">4376</strain>
    </source>
</reference>
<accession>A0A9D1RZ83</accession>
<dbReference type="Pfam" id="PF01546">
    <property type="entry name" value="Peptidase_M20"/>
    <property type="match status" value="1"/>
</dbReference>
<dbReference type="NCBIfam" id="TIGR01891">
    <property type="entry name" value="amidohydrolases"/>
    <property type="match status" value="1"/>
</dbReference>
<dbReference type="SUPFAM" id="SSF53187">
    <property type="entry name" value="Zn-dependent exopeptidases"/>
    <property type="match status" value="1"/>
</dbReference>
<dbReference type="InterPro" id="IPR017439">
    <property type="entry name" value="Amidohydrolase"/>
</dbReference>
<dbReference type="PANTHER" id="PTHR11014:SF63">
    <property type="entry name" value="METALLOPEPTIDASE, PUTATIVE (AFU_ORTHOLOGUE AFUA_6G09600)-RELATED"/>
    <property type="match status" value="1"/>
</dbReference>
<comment type="caution">
    <text evidence="4">The sequence shown here is derived from an EMBL/GenBank/DDBJ whole genome shotgun (WGS) entry which is preliminary data.</text>
</comment>
<feature type="region of interest" description="Disordered" evidence="2">
    <location>
        <begin position="425"/>
        <end position="453"/>
    </location>
</feature>
<evidence type="ECO:0000313" key="4">
    <source>
        <dbReference type="EMBL" id="HIW96008.1"/>
    </source>
</evidence>
<feature type="compositionally biased region" description="Polar residues" evidence="2">
    <location>
        <begin position="425"/>
        <end position="436"/>
    </location>
</feature>
<dbReference type="EMBL" id="DXFZ01000072">
    <property type="protein sequence ID" value="HIW96008.1"/>
    <property type="molecule type" value="Genomic_DNA"/>
</dbReference>
<organism evidence="4 5">
    <name type="scientific">Candidatus Corynebacterium gallistercoris</name>
    <dbReference type="NCBI Taxonomy" id="2838530"/>
    <lineage>
        <taxon>Bacteria</taxon>
        <taxon>Bacillati</taxon>
        <taxon>Actinomycetota</taxon>
        <taxon>Actinomycetes</taxon>
        <taxon>Mycobacteriales</taxon>
        <taxon>Corynebacteriaceae</taxon>
        <taxon>Corynebacterium</taxon>
    </lineage>
</organism>
<keyword evidence="1" id="KW-0378">Hydrolase</keyword>
<sequence>MTAPGSPAHIVESSTVDLSWLEETYKWFHQHPELSGAEEVTASRIRKELESFTGWEVTPNIGGYGITAVLRNGEGPTVLMRADFDGLPVAENTDVDYASKYSQLNASGERVATMHACGHDQHTTSLLGAMRVLDDVKDQWSGTFIALFQPAEEASIGAHRMVSDGLNRVIPRPDVCLAQHIIAGPAGQVYTAPGPVMTSSTTIEITLFGRGAHASMPHRSVDPVVLAASVVMKLQTIVSREVPPNKFAVITVASVEAGKANNVIPDSAKIALSCRFYDEDLRKRCVDAIKRIVRAEAMAAGADRDPEFKFVGMLGPTDNARQVFDVVRPAFDSAFGEDSLDMEPWTASEDFSVIPKAFGSPYMLWTVGITPRKQWKRAEAADRLDVDIPTNHNPGFLPDLSTLQVTTKAAAVGVLSCLQATWEPQQESVPTMGSTEPTEEDIKSVSVETSHVE</sequence>
<feature type="domain" description="Peptidase M20 dimerisation" evidence="3">
    <location>
        <begin position="201"/>
        <end position="297"/>
    </location>
</feature>
<dbReference type="PANTHER" id="PTHR11014">
    <property type="entry name" value="PEPTIDASE M20 FAMILY MEMBER"/>
    <property type="match status" value="1"/>
</dbReference>
<evidence type="ECO:0000256" key="2">
    <source>
        <dbReference type="SAM" id="MobiDB-lite"/>
    </source>
</evidence>
<dbReference type="InterPro" id="IPR011650">
    <property type="entry name" value="Peptidase_M20_dimer"/>
</dbReference>
<dbReference type="InterPro" id="IPR002933">
    <property type="entry name" value="Peptidase_M20"/>
</dbReference>
<dbReference type="SUPFAM" id="SSF55031">
    <property type="entry name" value="Bacterial exopeptidase dimerisation domain"/>
    <property type="match status" value="1"/>
</dbReference>
<dbReference type="Pfam" id="PF07687">
    <property type="entry name" value="M20_dimer"/>
    <property type="match status" value="1"/>
</dbReference>
<dbReference type="InterPro" id="IPR036264">
    <property type="entry name" value="Bact_exopeptidase_dim_dom"/>
</dbReference>
<evidence type="ECO:0000313" key="5">
    <source>
        <dbReference type="Proteomes" id="UP000824189"/>
    </source>
</evidence>
<dbReference type="Gene3D" id="3.30.70.360">
    <property type="match status" value="1"/>
</dbReference>
<dbReference type="Gene3D" id="3.40.630.10">
    <property type="entry name" value="Zn peptidases"/>
    <property type="match status" value="1"/>
</dbReference>
<reference evidence="4" key="2">
    <citation type="submission" date="2021-04" db="EMBL/GenBank/DDBJ databases">
        <authorList>
            <person name="Gilroy R."/>
        </authorList>
    </citation>
    <scope>NUCLEOTIDE SEQUENCE</scope>
    <source>
        <strain evidence="4">4376</strain>
    </source>
</reference>
<name>A0A9D1RZ83_9CORY</name>
<dbReference type="FunFam" id="3.30.70.360:FF:000001">
    <property type="entry name" value="N-acetyldiaminopimelate deacetylase"/>
    <property type="match status" value="1"/>
</dbReference>
<dbReference type="AlphaFoldDB" id="A0A9D1RZ83"/>
<gene>
    <name evidence="4" type="ORF">H9867_05930</name>
</gene>
<protein>
    <submittedName>
        <fullName evidence="4">Amidohydrolase</fullName>
    </submittedName>
</protein>
<proteinExistence type="predicted"/>
<dbReference type="Proteomes" id="UP000824189">
    <property type="component" value="Unassembled WGS sequence"/>
</dbReference>
<evidence type="ECO:0000259" key="3">
    <source>
        <dbReference type="Pfam" id="PF07687"/>
    </source>
</evidence>
<dbReference type="GO" id="GO:0050118">
    <property type="term" value="F:N-acetyldiaminopimelate deacetylase activity"/>
    <property type="evidence" value="ECO:0007669"/>
    <property type="project" value="UniProtKB-ARBA"/>
</dbReference>
<dbReference type="GO" id="GO:0019877">
    <property type="term" value="P:diaminopimelate biosynthetic process"/>
    <property type="evidence" value="ECO:0007669"/>
    <property type="project" value="UniProtKB-ARBA"/>
</dbReference>